<accession>A0A0J9D0G7</accession>
<evidence type="ECO:0000313" key="5">
    <source>
        <dbReference type="Proteomes" id="UP000037029"/>
    </source>
</evidence>
<gene>
    <name evidence="4" type="ORF">AX777_22355</name>
    <name evidence="3" type="ORF">BV87_16945</name>
</gene>
<dbReference type="OrthoDB" id="7593558at2"/>
<feature type="region of interest" description="Disordered" evidence="1">
    <location>
        <begin position="161"/>
        <end position="190"/>
    </location>
</feature>
<dbReference type="AlphaFoldDB" id="A0A0J9D0G7"/>
<reference evidence="3 5" key="2">
    <citation type="submission" date="2017-04" db="EMBL/GenBank/DDBJ databases">
        <title>Characterization, genome and methylation analysis of a phthalic acid esters degrading strain Sphingobium yanoikuyae SHJ.</title>
        <authorList>
            <person name="Feng L."/>
        </authorList>
    </citation>
    <scope>NUCLEOTIDE SEQUENCE [LARGE SCALE GENOMIC DNA]</scope>
    <source>
        <strain evidence="3 5">SHJ</strain>
    </source>
</reference>
<sequence length="511" mass="53986">MRDMSRLLLGACAGLALSMPAALAEISSGEGRAPIGKDIESVRTIAESEARRAIVTQMLLRTIGQQRMGEVGQQQIDSIAGQIGAEMIVTREPRREGNIFFMKLTADIDGGWFAQRLDDQGIQSNSQRASGDQQRIMVMIDPKTGPGRDFSKPAEVTVEYDRQTGGSFSDKSVVAASEKDRSASSDRSAGAYRGSAASAIGVSNGYGSAAGRARSNVAGGYSNSSASASSHSAAFIDKSNVQAEVHDNERFRSHVVYQRPAQTSGSRAALSGFTSQLRNYGVAVATADIALTRFYGGAIPSFESLRQRPDYEQFLQSLSRDKAPFFMGGTITVNQLGAAPSGGVRCSGVLEASAYATADSEEIGSGSANGTAIGDGFDDCEAKLTKTLVTTVADTVGPQVQKRWRTIAQAAAAAGVDSRQSADYALVLRANRLDMAMQADILDALQATNGVEAQNFVSQQGNEMRFTVRYAGSTPLQLALYQKLRANPAFAGMQSTVNGRSVLLCLAGCGQ</sequence>
<keyword evidence="2" id="KW-0732">Signal</keyword>
<dbReference type="PATRIC" id="fig|13690.12.peg.2510"/>
<evidence type="ECO:0000256" key="2">
    <source>
        <dbReference type="SAM" id="SignalP"/>
    </source>
</evidence>
<reference evidence="4 6" key="1">
    <citation type="submission" date="2016-02" db="EMBL/GenBank/DDBJ databases">
        <authorList>
            <person name="Wen L."/>
            <person name="He K."/>
            <person name="Yang H."/>
        </authorList>
    </citation>
    <scope>NUCLEOTIDE SEQUENCE [LARGE SCALE GENOMIC DNA]</scope>
    <source>
        <strain evidence="4 6">CD09_2</strain>
    </source>
</reference>
<name>A0A0J9D0G7_SPHYA</name>
<evidence type="ECO:0000313" key="6">
    <source>
        <dbReference type="Proteomes" id="UP000077262"/>
    </source>
</evidence>
<feature type="chain" id="PRO_5015041667" description="Flagellar assembly protein T N-terminal domain-containing protein" evidence="2">
    <location>
        <begin position="25"/>
        <end position="511"/>
    </location>
</feature>
<evidence type="ECO:0000313" key="3">
    <source>
        <dbReference type="EMBL" id="ATP19916.1"/>
    </source>
</evidence>
<dbReference type="EMBL" id="LSTR01000046">
    <property type="protein sequence ID" value="OAH42030.1"/>
    <property type="molecule type" value="Genomic_DNA"/>
</dbReference>
<dbReference type="Proteomes" id="UP000077262">
    <property type="component" value="Unassembled WGS sequence"/>
</dbReference>
<evidence type="ECO:0008006" key="7">
    <source>
        <dbReference type="Google" id="ProtNLM"/>
    </source>
</evidence>
<proteinExistence type="predicted"/>
<protein>
    <recommendedName>
        <fullName evidence="7">Flagellar assembly protein T N-terminal domain-containing protein</fullName>
    </recommendedName>
</protein>
<dbReference type="Proteomes" id="UP000037029">
    <property type="component" value="Chromosome"/>
</dbReference>
<evidence type="ECO:0000256" key="1">
    <source>
        <dbReference type="SAM" id="MobiDB-lite"/>
    </source>
</evidence>
<feature type="signal peptide" evidence="2">
    <location>
        <begin position="1"/>
        <end position="24"/>
    </location>
</feature>
<dbReference type="EMBL" id="CP020925">
    <property type="protein sequence ID" value="ATP19916.1"/>
    <property type="molecule type" value="Genomic_DNA"/>
</dbReference>
<organism evidence="4 6">
    <name type="scientific">Sphingobium yanoikuyae</name>
    <name type="common">Sphingomonas yanoikuyae</name>
    <dbReference type="NCBI Taxonomy" id="13690"/>
    <lineage>
        <taxon>Bacteria</taxon>
        <taxon>Pseudomonadati</taxon>
        <taxon>Pseudomonadota</taxon>
        <taxon>Alphaproteobacteria</taxon>
        <taxon>Sphingomonadales</taxon>
        <taxon>Sphingomonadaceae</taxon>
        <taxon>Sphingobium</taxon>
    </lineage>
</organism>
<evidence type="ECO:0000313" key="4">
    <source>
        <dbReference type="EMBL" id="OAH42030.1"/>
    </source>
</evidence>
<dbReference type="RefSeq" id="WP_017500780.1">
    <property type="nucleotide sequence ID" value="NZ_CP020925.1"/>
</dbReference>